<dbReference type="EMBL" id="JAVXUO010001702">
    <property type="protein sequence ID" value="KAK2979875.1"/>
    <property type="molecule type" value="Genomic_DNA"/>
</dbReference>
<evidence type="ECO:0000313" key="1">
    <source>
        <dbReference type="EMBL" id="KAK2979875.1"/>
    </source>
</evidence>
<dbReference type="Gene3D" id="1.10.260.40">
    <property type="entry name" value="lambda repressor-like DNA-binding domains"/>
    <property type="match status" value="1"/>
</dbReference>
<organism evidence="1 2">
    <name type="scientific">Escallonia rubra</name>
    <dbReference type="NCBI Taxonomy" id="112253"/>
    <lineage>
        <taxon>Eukaryota</taxon>
        <taxon>Viridiplantae</taxon>
        <taxon>Streptophyta</taxon>
        <taxon>Embryophyta</taxon>
        <taxon>Tracheophyta</taxon>
        <taxon>Spermatophyta</taxon>
        <taxon>Magnoliopsida</taxon>
        <taxon>eudicotyledons</taxon>
        <taxon>Gunneridae</taxon>
        <taxon>Pentapetalae</taxon>
        <taxon>asterids</taxon>
        <taxon>campanulids</taxon>
        <taxon>Escalloniales</taxon>
        <taxon>Escalloniaceae</taxon>
        <taxon>Escallonia</taxon>
    </lineage>
</organism>
<dbReference type="GO" id="GO:0008824">
    <property type="term" value="F:cyanate hydratase activity"/>
    <property type="evidence" value="ECO:0007669"/>
    <property type="project" value="InterPro"/>
</dbReference>
<dbReference type="PANTHER" id="PTHR36396">
    <property type="entry name" value="MALTASE-GLUCOAMYLASE, INTESTINAL PROTEIN"/>
    <property type="match status" value="1"/>
</dbReference>
<dbReference type="SUPFAM" id="SSF47413">
    <property type="entry name" value="lambda repressor-like DNA-binding domains"/>
    <property type="match status" value="1"/>
</dbReference>
<comment type="caution">
    <text evidence="1">The sequence shown here is derived from an EMBL/GenBank/DDBJ whole genome shotgun (WGS) entry which is preliminary data.</text>
</comment>
<gene>
    <name evidence="1" type="ORF">RJ640_024376</name>
</gene>
<dbReference type="GO" id="GO:0003677">
    <property type="term" value="F:DNA binding"/>
    <property type="evidence" value="ECO:0007669"/>
    <property type="project" value="InterPro"/>
</dbReference>
<dbReference type="AlphaFoldDB" id="A0AA88UD16"/>
<dbReference type="Proteomes" id="UP001187471">
    <property type="component" value="Unassembled WGS sequence"/>
</dbReference>
<sequence length="215" mass="23437">MDSGSRRSYYRDDLLGFDPMRQRPVKSLTLHGGGVSRGGSGVTASQWFGSGSRLLRSSVIGGHYVVASTLHRGTASAACVSVPLALHIEALKEGEEPVSFGPNSVLVDYGDGWKLQTVTETQGLRSGKYIRVMRQQDPAVKYRTSAKTYAELAQETGLPNVYVAQILKCQALLSPEAACMLRALPGLPEDPVLQMMEPPRRSYDPLLIQDPAIYR</sequence>
<accession>A0AA88UD16</accession>
<dbReference type="InterPro" id="IPR008076">
    <property type="entry name" value="Cyanase"/>
</dbReference>
<dbReference type="PANTHER" id="PTHR36396:SF1">
    <property type="entry name" value="MALTASE-GLUCOAMYLASE, INTESTINAL PROTEIN"/>
    <property type="match status" value="1"/>
</dbReference>
<keyword evidence="2" id="KW-1185">Reference proteome</keyword>
<reference evidence="1" key="1">
    <citation type="submission" date="2022-12" db="EMBL/GenBank/DDBJ databases">
        <title>Draft genome assemblies for two species of Escallonia (Escalloniales).</title>
        <authorList>
            <person name="Chanderbali A."/>
            <person name="Dervinis C."/>
            <person name="Anghel I."/>
            <person name="Soltis D."/>
            <person name="Soltis P."/>
            <person name="Zapata F."/>
        </authorList>
    </citation>
    <scope>NUCLEOTIDE SEQUENCE</scope>
    <source>
        <strain evidence="1">UCBG92.1500</strain>
        <tissue evidence="1">Leaf</tissue>
    </source>
</reference>
<protein>
    <submittedName>
        <fullName evidence="1">Uncharacterized protein</fullName>
    </submittedName>
</protein>
<dbReference type="InterPro" id="IPR010982">
    <property type="entry name" value="Lambda_DNA-bd_dom_sf"/>
</dbReference>
<evidence type="ECO:0000313" key="2">
    <source>
        <dbReference type="Proteomes" id="UP001187471"/>
    </source>
</evidence>
<name>A0AA88UD16_9ASTE</name>
<dbReference type="PRINTS" id="PR01693">
    <property type="entry name" value="CYANASE"/>
</dbReference>
<proteinExistence type="predicted"/>